<evidence type="ECO:0000256" key="3">
    <source>
        <dbReference type="ARBA" id="ARBA00022741"/>
    </source>
</evidence>
<dbReference type="InterPro" id="IPR009080">
    <property type="entry name" value="tRNAsynth_Ia_anticodon-bd"/>
</dbReference>
<dbReference type="Pfam" id="PF19303">
    <property type="entry name" value="Anticodon_3"/>
    <property type="match status" value="1"/>
</dbReference>
<keyword evidence="4" id="KW-0067">ATP-binding</keyword>
<dbReference type="GO" id="GO:0017101">
    <property type="term" value="C:aminoacyl-tRNA synthetase multienzyme complex"/>
    <property type="evidence" value="ECO:0007669"/>
    <property type="project" value="TreeGrafter"/>
</dbReference>
<evidence type="ECO:0000256" key="2">
    <source>
        <dbReference type="ARBA" id="ARBA00022598"/>
    </source>
</evidence>
<dbReference type="GO" id="GO:0005829">
    <property type="term" value="C:cytosol"/>
    <property type="evidence" value="ECO:0007669"/>
    <property type="project" value="TreeGrafter"/>
</dbReference>
<feature type="domain" description="Methionyl-tRNA synthetase anticodon-binding" evidence="5">
    <location>
        <begin position="28"/>
        <end position="180"/>
    </location>
</feature>
<evidence type="ECO:0000259" key="5">
    <source>
        <dbReference type="Pfam" id="PF19303"/>
    </source>
</evidence>
<dbReference type="Gene3D" id="1.10.730.10">
    <property type="entry name" value="Isoleucyl-tRNA Synthetase, Domain 1"/>
    <property type="match status" value="1"/>
</dbReference>
<dbReference type="PANTHER" id="PTHR45765">
    <property type="entry name" value="METHIONINE--TRNA LIGASE"/>
    <property type="match status" value="1"/>
</dbReference>
<accession>A0A919EZG9</accession>
<sequence>MNKDLADTLGNFVNRVLSFSKKRFGEEVPAGGEPGEAEARLGEQIAELLAEYESQMEALQFRKAAAALRALWSAGNSYLEEKAPWLEIKTDKEGAALTLRTAMNLIHLYAVVSEPFIPVTAKTMREAFSLADDTAVWVSQDEAKALTSVPAGTPFTVPPVLFAKLTDEDLATYKDRFGGEPA</sequence>
<keyword evidence="3" id="KW-0547">Nucleotide-binding</keyword>
<comment type="similarity">
    <text evidence="1">Belongs to the class-I aminoacyl-tRNA synthetase family. MetG type 1 subfamily.</text>
</comment>
<evidence type="ECO:0000313" key="7">
    <source>
        <dbReference type="Proteomes" id="UP000619355"/>
    </source>
</evidence>
<dbReference type="InterPro" id="IPR023458">
    <property type="entry name" value="Met-tRNA_ligase_1"/>
</dbReference>
<dbReference type="AlphaFoldDB" id="A0A919EZG9"/>
<gene>
    <name evidence="6" type="ORF">GCM10018980_53450</name>
</gene>
<name>A0A919EZG9_9ACTN</name>
<dbReference type="GO" id="GO:0006431">
    <property type="term" value="P:methionyl-tRNA aminoacylation"/>
    <property type="evidence" value="ECO:0007669"/>
    <property type="project" value="TreeGrafter"/>
</dbReference>
<keyword evidence="7" id="KW-1185">Reference proteome</keyword>
<dbReference type="SUPFAM" id="SSF47323">
    <property type="entry name" value="Anticodon-binding domain of a subclass of class I aminoacyl-tRNA synthetases"/>
    <property type="match status" value="1"/>
</dbReference>
<dbReference type="EMBL" id="BNBF01000018">
    <property type="protein sequence ID" value="GHG63152.1"/>
    <property type="molecule type" value="Genomic_DNA"/>
</dbReference>
<dbReference type="InterPro" id="IPR041872">
    <property type="entry name" value="Anticodon_Met"/>
</dbReference>
<proteinExistence type="inferred from homology"/>
<evidence type="ECO:0000256" key="4">
    <source>
        <dbReference type="ARBA" id="ARBA00022840"/>
    </source>
</evidence>
<evidence type="ECO:0000313" key="6">
    <source>
        <dbReference type="EMBL" id="GHG63152.1"/>
    </source>
</evidence>
<dbReference type="CDD" id="cd07957">
    <property type="entry name" value="Anticodon_Ia_Met"/>
    <property type="match status" value="1"/>
</dbReference>
<dbReference type="Proteomes" id="UP000619355">
    <property type="component" value="Unassembled WGS sequence"/>
</dbReference>
<keyword evidence="2" id="KW-0436">Ligase</keyword>
<comment type="caution">
    <text evidence="6">The sequence shown here is derived from an EMBL/GenBank/DDBJ whole genome shotgun (WGS) entry which is preliminary data.</text>
</comment>
<dbReference type="GO" id="GO:0005524">
    <property type="term" value="F:ATP binding"/>
    <property type="evidence" value="ECO:0007669"/>
    <property type="project" value="UniProtKB-KW"/>
</dbReference>
<protein>
    <recommendedName>
        <fullName evidence="5">Methionyl-tRNA synthetase anticodon-binding domain-containing protein</fullName>
    </recommendedName>
</protein>
<evidence type="ECO:0000256" key="1">
    <source>
        <dbReference type="ARBA" id="ARBA00008258"/>
    </source>
</evidence>
<reference evidence="7" key="1">
    <citation type="journal article" date="2019" name="Int. J. Syst. Evol. Microbiol.">
        <title>The Global Catalogue of Microorganisms (GCM) 10K type strain sequencing project: providing services to taxonomists for standard genome sequencing and annotation.</title>
        <authorList>
            <consortium name="The Broad Institute Genomics Platform"/>
            <consortium name="The Broad Institute Genome Sequencing Center for Infectious Disease"/>
            <person name="Wu L."/>
            <person name="Ma J."/>
        </authorList>
    </citation>
    <scope>NUCLEOTIDE SEQUENCE [LARGE SCALE GENOMIC DNA]</scope>
    <source>
        <strain evidence="7">JCM 4253</strain>
    </source>
</reference>
<organism evidence="6 7">
    <name type="scientific">Streptomyces capoamus</name>
    <dbReference type="NCBI Taxonomy" id="68183"/>
    <lineage>
        <taxon>Bacteria</taxon>
        <taxon>Bacillati</taxon>
        <taxon>Actinomycetota</taxon>
        <taxon>Actinomycetes</taxon>
        <taxon>Kitasatosporales</taxon>
        <taxon>Streptomycetaceae</taxon>
        <taxon>Streptomyces</taxon>
    </lineage>
</organism>
<dbReference type="PANTHER" id="PTHR45765:SF1">
    <property type="entry name" value="METHIONINE--TRNA LIGASE, CYTOPLASMIC"/>
    <property type="match status" value="1"/>
</dbReference>
<dbReference type="GO" id="GO:0004825">
    <property type="term" value="F:methionine-tRNA ligase activity"/>
    <property type="evidence" value="ECO:0007669"/>
    <property type="project" value="InterPro"/>
</dbReference>